<reference evidence="1" key="1">
    <citation type="submission" date="2020-02" db="EMBL/GenBank/DDBJ databases">
        <authorList>
            <person name="Meier V. D."/>
        </authorList>
    </citation>
    <scope>NUCLEOTIDE SEQUENCE</scope>
    <source>
        <strain evidence="1">AVDCRST_MAG89</strain>
    </source>
</reference>
<dbReference type="EMBL" id="CADCTV010000874">
    <property type="protein sequence ID" value="CAA9366962.1"/>
    <property type="molecule type" value="Genomic_DNA"/>
</dbReference>
<feature type="non-terminal residue" evidence="1">
    <location>
        <position position="37"/>
    </location>
</feature>
<name>A0A6J4MTN4_9BACT</name>
<proteinExistence type="predicted"/>
<sequence length="37" mass="3854">ESREGGARTGRASGPCRAFRCSSSGFTRSWGGDASDM</sequence>
<organism evidence="1">
    <name type="scientific">uncultured Gemmatimonadota bacterium</name>
    <dbReference type="NCBI Taxonomy" id="203437"/>
    <lineage>
        <taxon>Bacteria</taxon>
        <taxon>Pseudomonadati</taxon>
        <taxon>Gemmatimonadota</taxon>
        <taxon>environmental samples</taxon>
    </lineage>
</organism>
<protein>
    <submittedName>
        <fullName evidence="1">Uncharacterized protein</fullName>
    </submittedName>
</protein>
<dbReference type="AlphaFoldDB" id="A0A6J4MTN4"/>
<feature type="non-terminal residue" evidence="1">
    <location>
        <position position="1"/>
    </location>
</feature>
<gene>
    <name evidence="1" type="ORF">AVDCRST_MAG89-4182</name>
</gene>
<evidence type="ECO:0000313" key="1">
    <source>
        <dbReference type="EMBL" id="CAA9366962.1"/>
    </source>
</evidence>
<accession>A0A6J4MTN4</accession>